<sequence>MKQTKKRKMGKERKLIYRLYGLTVFILLVCILSGGVIYYFSQDVQNQSELLEETAAFHQDYTQLVNGLKQVSLLKYQLTTSGYNEDHIESVQQVLTETDTLYSSLEKSIAGDEELEHYFRFLKDVVESYDATYHTYFSSIYVGNEIEEIRNRVSPVITRNEQSVNNVNERMQNYLEAEREGASLALESSLAVTERVTMTALTVLIMVPLISLLLFSRNLSRGVQIVRKRINEYSAGNLSYDHIIDRNDEFGQIDLRLKDMGGRLSALLKKNDEISGNVLSVAKETSEMSAVQLEGMKKIEKTMDEFAGGMERQTGFTGTISATTEEVSASSQEIQYSIEYMNKQIKRIEDASIQGTLLMKELEKSMEEFKEKTGNTSGRVAGMQEQLVHISSFLNGIDDIAEQTNLLAINASIEAAKAGKEGRSFAVVAEEIRKLSQGTNRFSRRTKEVLNTLHKESEDVVGSFEDFILNSESAREKTAASAKLFKEFSLESAKISGEHLEISESISQINEAIAEVVHSVSELADSANVLQEKSGSVNSIITNQTMLQERLAAETETLEEMAQKLKS</sequence>
<dbReference type="SUPFAM" id="SSF58104">
    <property type="entry name" value="Methyl-accepting chemotaxis protein (MCP) signaling domain"/>
    <property type="match status" value="1"/>
</dbReference>
<keyword evidence="4" id="KW-0812">Transmembrane</keyword>
<dbReference type="GO" id="GO:0007165">
    <property type="term" value="P:signal transduction"/>
    <property type="evidence" value="ECO:0007669"/>
    <property type="project" value="UniProtKB-KW"/>
</dbReference>
<dbReference type="GO" id="GO:0016020">
    <property type="term" value="C:membrane"/>
    <property type="evidence" value="ECO:0007669"/>
    <property type="project" value="InterPro"/>
</dbReference>
<reference evidence="7" key="1">
    <citation type="submission" date="2016-10" db="EMBL/GenBank/DDBJ databases">
        <authorList>
            <person name="Varghese N."/>
            <person name="Submissions S."/>
        </authorList>
    </citation>
    <scope>NUCLEOTIDE SEQUENCE [LARGE SCALE GENOMIC DNA]</scope>
    <source>
        <strain evidence="7">S9</strain>
    </source>
</reference>
<feature type="transmembrane region" description="Helical" evidence="4">
    <location>
        <begin position="20"/>
        <end position="40"/>
    </location>
</feature>
<dbReference type="RefSeq" id="WP_093049975.1">
    <property type="nucleotide sequence ID" value="NZ_FOGT01000005.1"/>
</dbReference>
<comment type="similarity">
    <text evidence="2">Belongs to the methyl-accepting chemotaxis (MCP) protein family.</text>
</comment>
<keyword evidence="4" id="KW-0472">Membrane</keyword>
<dbReference type="InterPro" id="IPR004090">
    <property type="entry name" value="Chemotax_Me-accpt_rcpt"/>
</dbReference>
<protein>
    <submittedName>
        <fullName evidence="6">Methyl-accepting chemotaxis protein</fullName>
    </submittedName>
</protein>
<dbReference type="InterPro" id="IPR004089">
    <property type="entry name" value="MCPsignal_dom"/>
</dbReference>
<dbReference type="PRINTS" id="PR00260">
    <property type="entry name" value="CHEMTRNSDUCR"/>
</dbReference>
<name>A0A1H9TAB1_9BACI</name>
<dbReference type="SMART" id="SM00283">
    <property type="entry name" value="MA"/>
    <property type="match status" value="1"/>
</dbReference>
<dbReference type="Proteomes" id="UP000198571">
    <property type="component" value="Unassembled WGS sequence"/>
</dbReference>
<dbReference type="AlphaFoldDB" id="A0A1H9TAB1"/>
<accession>A0A1H9TAB1</accession>
<dbReference type="STRING" id="1601833.SAMN05518684_105198"/>
<dbReference type="Gene3D" id="6.10.340.10">
    <property type="match status" value="1"/>
</dbReference>
<keyword evidence="1 3" id="KW-0807">Transducer</keyword>
<dbReference type="Pfam" id="PF00015">
    <property type="entry name" value="MCPsignal"/>
    <property type="match status" value="1"/>
</dbReference>
<dbReference type="GO" id="GO:0004888">
    <property type="term" value="F:transmembrane signaling receptor activity"/>
    <property type="evidence" value="ECO:0007669"/>
    <property type="project" value="InterPro"/>
</dbReference>
<dbReference type="PANTHER" id="PTHR32089:SF112">
    <property type="entry name" value="LYSOZYME-LIKE PROTEIN-RELATED"/>
    <property type="match status" value="1"/>
</dbReference>
<feature type="domain" description="Methyl-accepting transducer" evidence="5">
    <location>
        <begin position="288"/>
        <end position="524"/>
    </location>
</feature>
<dbReference type="PANTHER" id="PTHR32089">
    <property type="entry name" value="METHYL-ACCEPTING CHEMOTAXIS PROTEIN MCPB"/>
    <property type="match status" value="1"/>
</dbReference>
<evidence type="ECO:0000256" key="2">
    <source>
        <dbReference type="ARBA" id="ARBA00029447"/>
    </source>
</evidence>
<evidence type="ECO:0000313" key="6">
    <source>
        <dbReference type="EMBL" id="SER93874.1"/>
    </source>
</evidence>
<dbReference type="EMBL" id="FOGT01000005">
    <property type="protein sequence ID" value="SER93874.1"/>
    <property type="molecule type" value="Genomic_DNA"/>
</dbReference>
<keyword evidence="7" id="KW-1185">Reference proteome</keyword>
<evidence type="ECO:0000313" key="7">
    <source>
        <dbReference type="Proteomes" id="UP000198571"/>
    </source>
</evidence>
<dbReference type="GO" id="GO:0006935">
    <property type="term" value="P:chemotaxis"/>
    <property type="evidence" value="ECO:0007669"/>
    <property type="project" value="InterPro"/>
</dbReference>
<evidence type="ECO:0000259" key="5">
    <source>
        <dbReference type="PROSITE" id="PS50111"/>
    </source>
</evidence>
<evidence type="ECO:0000256" key="4">
    <source>
        <dbReference type="SAM" id="Phobius"/>
    </source>
</evidence>
<dbReference type="PROSITE" id="PS50111">
    <property type="entry name" value="CHEMOTAXIS_TRANSDUC_2"/>
    <property type="match status" value="1"/>
</dbReference>
<evidence type="ECO:0000256" key="1">
    <source>
        <dbReference type="ARBA" id="ARBA00023224"/>
    </source>
</evidence>
<proteinExistence type="inferred from homology"/>
<organism evidence="6 7">
    <name type="scientific">Salipaludibacillus aurantiacus</name>
    <dbReference type="NCBI Taxonomy" id="1601833"/>
    <lineage>
        <taxon>Bacteria</taxon>
        <taxon>Bacillati</taxon>
        <taxon>Bacillota</taxon>
        <taxon>Bacilli</taxon>
        <taxon>Bacillales</taxon>
        <taxon>Bacillaceae</taxon>
    </lineage>
</organism>
<keyword evidence="4" id="KW-1133">Transmembrane helix</keyword>
<evidence type="ECO:0000256" key="3">
    <source>
        <dbReference type="PROSITE-ProRule" id="PRU00284"/>
    </source>
</evidence>
<dbReference type="Gene3D" id="1.10.287.950">
    <property type="entry name" value="Methyl-accepting chemotaxis protein"/>
    <property type="match status" value="1"/>
</dbReference>
<gene>
    <name evidence="6" type="ORF">SAMN05518684_105198</name>
</gene>
<dbReference type="OrthoDB" id="2803178at2"/>